<dbReference type="AlphaFoldDB" id="A0A2T0XRH0"/>
<dbReference type="Gene3D" id="3.50.30.40">
    <property type="entry name" value="Ribonuclease E inhibitor RraA/RraA-like"/>
    <property type="match status" value="1"/>
</dbReference>
<dbReference type="Pfam" id="PF03737">
    <property type="entry name" value="RraA-like"/>
    <property type="match status" value="1"/>
</dbReference>
<dbReference type="SUPFAM" id="SSF89562">
    <property type="entry name" value="RraA-like"/>
    <property type="match status" value="1"/>
</dbReference>
<evidence type="ECO:0000313" key="6">
    <source>
        <dbReference type="EMBL" id="PRZ01540.1"/>
    </source>
</evidence>
<comment type="cofactor">
    <cofactor evidence="1">
        <name>a divalent metal cation</name>
        <dbReference type="ChEBI" id="CHEBI:60240"/>
    </cofactor>
</comment>
<reference evidence="6 7" key="1">
    <citation type="submission" date="2018-03" db="EMBL/GenBank/DDBJ databases">
        <title>Genomic Encyclopedia of Type Strains, Phase III (KMG-III): the genomes of soil and plant-associated and newly described type strains.</title>
        <authorList>
            <person name="Whitman W."/>
        </authorList>
    </citation>
    <scope>NUCLEOTIDE SEQUENCE [LARGE SCALE GENOMIC DNA]</scope>
    <source>
        <strain evidence="6 7">MWH-P2sevCIIIb</strain>
    </source>
</reference>
<dbReference type="PANTHER" id="PTHR33254">
    <property type="entry name" value="4-HYDROXY-4-METHYL-2-OXOGLUTARATE ALDOLASE 3-RELATED"/>
    <property type="match status" value="1"/>
</dbReference>
<dbReference type="RefSeq" id="WP_106225994.1">
    <property type="nucleotide sequence ID" value="NZ_PVTV01000001.1"/>
</dbReference>
<feature type="binding site" evidence="5">
    <location>
        <position position="119"/>
    </location>
    <ligand>
        <name>substrate</name>
    </ligand>
</feature>
<dbReference type="PANTHER" id="PTHR33254:SF4">
    <property type="entry name" value="4-HYDROXY-4-METHYL-2-OXOGLUTARATE ALDOLASE 3-RELATED"/>
    <property type="match status" value="1"/>
</dbReference>
<keyword evidence="5" id="KW-0460">Magnesium</keyword>
<gene>
    <name evidence="6" type="ORF">BCM14_0050</name>
</gene>
<dbReference type="InterPro" id="IPR036704">
    <property type="entry name" value="RraA/RraA-like_sf"/>
</dbReference>
<dbReference type="InterPro" id="IPR005493">
    <property type="entry name" value="RraA/RraA-like"/>
</dbReference>
<keyword evidence="7" id="KW-1185">Reference proteome</keyword>
<dbReference type="GO" id="GO:0046872">
    <property type="term" value="F:metal ion binding"/>
    <property type="evidence" value="ECO:0007669"/>
    <property type="project" value="UniProtKB-KW"/>
</dbReference>
<comment type="caution">
    <text evidence="6">The sequence shown here is derived from an EMBL/GenBank/DDBJ whole genome shotgun (WGS) entry which is preliminary data.</text>
</comment>
<feature type="binding site" evidence="5">
    <location>
        <begin position="97"/>
        <end position="100"/>
    </location>
    <ligand>
        <name>substrate</name>
    </ligand>
</feature>
<sequence>MSQLGFQIHTHQHTASPALVKKFASLAVANISDVMSRTNGTTHLRPFHKGGRILGRAFTVKTAPGDNLMVHAALNLAAPGDVIVVDAGGEVRNAIIGEIMSAIAEKRGLAGIVIDGPIRDVEALGKGKFPVFARSVSHRGPYKEGPGEINVTVSIDGMVVHPGDIIVGDPDGLLAISPAIAKELAKEVALVEKKEKTILANIAAGKLDRSWVEVTLRAKGVIK</sequence>
<dbReference type="Proteomes" id="UP000238308">
    <property type="component" value="Unassembled WGS sequence"/>
</dbReference>
<evidence type="ECO:0000256" key="2">
    <source>
        <dbReference type="ARBA" id="ARBA00016549"/>
    </source>
</evidence>
<organism evidence="6 7">
    <name type="scientific">Jezberella montanilacus</name>
    <dbReference type="NCBI Taxonomy" id="323426"/>
    <lineage>
        <taxon>Bacteria</taxon>
        <taxon>Pseudomonadati</taxon>
        <taxon>Pseudomonadota</taxon>
        <taxon>Betaproteobacteria</taxon>
        <taxon>Burkholderiales</taxon>
        <taxon>Alcaligenaceae</taxon>
        <taxon>Jezberella</taxon>
    </lineage>
</organism>
<proteinExistence type="predicted"/>
<keyword evidence="5" id="KW-0479">Metal-binding</keyword>
<name>A0A2T0XRH0_9BURK</name>
<accession>A0A2T0XRH0</accession>
<dbReference type="OrthoDB" id="8717144at2"/>
<evidence type="ECO:0000256" key="5">
    <source>
        <dbReference type="PIRSR" id="PIRSR605493-1"/>
    </source>
</evidence>
<evidence type="ECO:0000256" key="1">
    <source>
        <dbReference type="ARBA" id="ARBA00001968"/>
    </source>
</evidence>
<dbReference type="EMBL" id="PVTV01000001">
    <property type="protein sequence ID" value="PRZ01540.1"/>
    <property type="molecule type" value="Genomic_DNA"/>
</dbReference>
<dbReference type="CDD" id="cd16841">
    <property type="entry name" value="RraA_family"/>
    <property type="match status" value="1"/>
</dbReference>
<feature type="binding site" evidence="5">
    <location>
        <position position="120"/>
    </location>
    <ligand>
        <name>Mg(2+)</name>
        <dbReference type="ChEBI" id="CHEBI:18420"/>
    </ligand>
</feature>
<comment type="cofactor">
    <cofactor evidence="5">
        <name>Mg(2+)</name>
        <dbReference type="ChEBI" id="CHEBI:18420"/>
    </cofactor>
</comment>
<evidence type="ECO:0000256" key="3">
    <source>
        <dbReference type="ARBA" id="ARBA00029596"/>
    </source>
</evidence>
<protein>
    <recommendedName>
        <fullName evidence="2">Putative 4-hydroxy-4-methyl-2-oxoglutarate aldolase</fullName>
    </recommendedName>
    <alternativeName>
        <fullName evidence="3">Regulator of ribonuclease activity homolog</fullName>
    </alternativeName>
    <alternativeName>
        <fullName evidence="4">RraA-like protein</fullName>
    </alternativeName>
</protein>
<evidence type="ECO:0000313" key="7">
    <source>
        <dbReference type="Proteomes" id="UP000238308"/>
    </source>
</evidence>
<evidence type="ECO:0000256" key="4">
    <source>
        <dbReference type="ARBA" id="ARBA00030169"/>
    </source>
</evidence>
<dbReference type="NCBIfam" id="NF004850">
    <property type="entry name" value="PRK06201.1"/>
    <property type="match status" value="1"/>
</dbReference>